<dbReference type="EC" id="5.4.99.12" evidence="4"/>
<evidence type="ECO:0000256" key="6">
    <source>
        <dbReference type="PIRSR" id="PIRSR001430-2"/>
    </source>
</evidence>
<dbReference type="Proteomes" id="UP000180254">
    <property type="component" value="Unassembled WGS sequence"/>
</dbReference>
<name>A0A1S1V7H3_9FIRM</name>
<dbReference type="InterPro" id="IPR020094">
    <property type="entry name" value="TruA/RsuA/RluB/E/F_N"/>
</dbReference>
<keyword evidence="3 4" id="KW-0413">Isomerase</keyword>
<protein>
    <recommendedName>
        <fullName evidence="4">tRNA pseudouridine synthase A</fullName>
        <ecNumber evidence="4">5.4.99.12</ecNumber>
    </recommendedName>
    <alternativeName>
        <fullName evidence="4">tRNA pseudouridine(38-40) synthase</fullName>
    </alternativeName>
    <alternativeName>
        <fullName evidence="4">tRNA pseudouridylate synthase I</fullName>
    </alternativeName>
    <alternativeName>
        <fullName evidence="4">tRNA-uridine isomerase I</fullName>
    </alternativeName>
</protein>
<dbReference type="PANTHER" id="PTHR11142:SF0">
    <property type="entry name" value="TRNA PSEUDOURIDINE SYNTHASE-LIKE 1"/>
    <property type="match status" value="1"/>
</dbReference>
<dbReference type="Gene3D" id="3.30.70.660">
    <property type="entry name" value="Pseudouridine synthase I, catalytic domain, C-terminal subdomain"/>
    <property type="match status" value="1"/>
</dbReference>
<evidence type="ECO:0000256" key="3">
    <source>
        <dbReference type="ARBA" id="ARBA00023235"/>
    </source>
</evidence>
<dbReference type="Gene3D" id="3.30.70.580">
    <property type="entry name" value="Pseudouridine synthase I, catalytic domain, N-terminal subdomain"/>
    <property type="match status" value="1"/>
</dbReference>
<dbReference type="HAMAP" id="MF_00171">
    <property type="entry name" value="TruA"/>
    <property type="match status" value="1"/>
</dbReference>
<keyword evidence="10" id="KW-1185">Reference proteome</keyword>
<keyword evidence="2 4" id="KW-0819">tRNA processing</keyword>
<dbReference type="GO" id="GO:0003723">
    <property type="term" value="F:RNA binding"/>
    <property type="evidence" value="ECO:0007669"/>
    <property type="project" value="InterPro"/>
</dbReference>
<dbReference type="GO" id="GO:0160147">
    <property type="term" value="F:tRNA pseudouridine(38-40) synthase activity"/>
    <property type="evidence" value="ECO:0007669"/>
    <property type="project" value="UniProtKB-EC"/>
</dbReference>
<comment type="caution">
    <text evidence="4">Lacks conserved residue(s) required for the propagation of feature annotation.</text>
</comment>
<evidence type="ECO:0000256" key="1">
    <source>
        <dbReference type="ARBA" id="ARBA00009375"/>
    </source>
</evidence>
<feature type="domain" description="Pseudouridine synthase I TruA alpha/beta" evidence="8">
    <location>
        <begin position="8"/>
        <end position="103"/>
    </location>
</feature>
<comment type="subunit">
    <text evidence="4">Homodimer.</text>
</comment>
<dbReference type="InterPro" id="IPR020103">
    <property type="entry name" value="PsdUridine_synth_cat_dom_sf"/>
</dbReference>
<dbReference type="RefSeq" id="WP_071062343.1">
    <property type="nucleotide sequence ID" value="NZ_MKIE01000003.1"/>
</dbReference>
<dbReference type="CDD" id="cd02570">
    <property type="entry name" value="PseudoU_synth_EcTruA"/>
    <property type="match status" value="1"/>
</dbReference>
<dbReference type="PANTHER" id="PTHR11142">
    <property type="entry name" value="PSEUDOURIDYLATE SYNTHASE"/>
    <property type="match status" value="1"/>
</dbReference>
<evidence type="ECO:0000313" key="9">
    <source>
        <dbReference type="EMBL" id="OHW62454.1"/>
    </source>
</evidence>
<proteinExistence type="inferred from homology"/>
<accession>A0A1S1V7H3</accession>
<comment type="caution">
    <text evidence="9">The sequence shown here is derived from an EMBL/GenBank/DDBJ whole genome shotgun (WGS) entry which is preliminary data.</text>
</comment>
<dbReference type="OrthoDB" id="9811823at2"/>
<comment type="function">
    <text evidence="4">Formation of pseudouridine at positions 38, 39 and 40 in the anticodon stem and loop of transfer RNAs.</text>
</comment>
<comment type="similarity">
    <text evidence="1 4 7">Belongs to the tRNA pseudouridine synthase TruA family.</text>
</comment>
<feature type="active site" description="Nucleophile" evidence="4 5">
    <location>
        <position position="52"/>
    </location>
</feature>
<dbReference type="NCBIfam" id="TIGR00071">
    <property type="entry name" value="hisT_truA"/>
    <property type="match status" value="1"/>
</dbReference>
<dbReference type="EMBL" id="MKIE01000003">
    <property type="protein sequence ID" value="OHW62454.1"/>
    <property type="molecule type" value="Genomic_DNA"/>
</dbReference>
<dbReference type="STRING" id="39480.EUAN_10160"/>
<evidence type="ECO:0000259" key="8">
    <source>
        <dbReference type="Pfam" id="PF01416"/>
    </source>
</evidence>
<reference evidence="9 10" key="1">
    <citation type="submission" date="2016-09" db="EMBL/GenBank/DDBJ databases">
        <title>Genome sequence of Eubacterium angustum.</title>
        <authorList>
            <person name="Poehlein A."/>
            <person name="Daniel R."/>
        </authorList>
    </citation>
    <scope>NUCLEOTIDE SEQUENCE [LARGE SCALE GENOMIC DNA]</scope>
    <source>
        <strain evidence="9 10">DSM 1989</strain>
    </source>
</reference>
<evidence type="ECO:0000256" key="7">
    <source>
        <dbReference type="RuleBase" id="RU003792"/>
    </source>
</evidence>
<organism evidence="9 10">
    <name type="scientific">Andreesenia angusta</name>
    <dbReference type="NCBI Taxonomy" id="39480"/>
    <lineage>
        <taxon>Bacteria</taxon>
        <taxon>Bacillati</taxon>
        <taxon>Bacillota</taxon>
        <taxon>Tissierellia</taxon>
        <taxon>Tissierellales</taxon>
        <taxon>Gottschalkiaceae</taxon>
        <taxon>Andreesenia</taxon>
    </lineage>
</organism>
<evidence type="ECO:0000256" key="4">
    <source>
        <dbReference type="HAMAP-Rule" id="MF_00171"/>
    </source>
</evidence>
<dbReference type="InterPro" id="IPR020095">
    <property type="entry name" value="PsdUridine_synth_TruA_C"/>
</dbReference>
<evidence type="ECO:0000256" key="5">
    <source>
        <dbReference type="PIRSR" id="PIRSR001430-1"/>
    </source>
</evidence>
<dbReference type="PIRSF" id="PIRSF001430">
    <property type="entry name" value="tRNA_psdUrid_synth"/>
    <property type="match status" value="1"/>
</dbReference>
<sequence length="244" mass="27947">MRNIKLTIEYDGSRFNGWQKQSDQRTVEGELEKAIKRTTGEEVKLIASGRTDTGVHAYGQVANFLTGCTIPGEKFLYAVNDRLPDDVSVKASEEVARSFHSRFSAHRKTYRYVFLNEDVRSPIYRNYAYQVKHELDFKSMKKAIKHFVGRQDYSSFVANRSNKQKNIRTVYSTRIRKDGNFIEFEIEGNGFLHNMVRIIAGTLVEVGHGKRSPDSIPGLIECKDRHLSGHTAPAEGLYLLKVFY</sequence>
<dbReference type="InterPro" id="IPR020097">
    <property type="entry name" value="PsdUridine_synth_TruA_a/b_dom"/>
</dbReference>
<comment type="catalytic activity">
    <reaction evidence="4 7">
        <text>uridine(38/39/40) in tRNA = pseudouridine(38/39/40) in tRNA</text>
        <dbReference type="Rhea" id="RHEA:22376"/>
        <dbReference type="Rhea" id="RHEA-COMP:10085"/>
        <dbReference type="Rhea" id="RHEA-COMP:10087"/>
        <dbReference type="ChEBI" id="CHEBI:65314"/>
        <dbReference type="ChEBI" id="CHEBI:65315"/>
        <dbReference type="EC" id="5.4.99.12"/>
    </reaction>
</comment>
<gene>
    <name evidence="9" type="primary">truA_1</name>
    <name evidence="4" type="synonym">truA</name>
    <name evidence="9" type="ORF">EUAN_10160</name>
</gene>
<dbReference type="FunFam" id="3.30.70.580:FF:000001">
    <property type="entry name" value="tRNA pseudouridine synthase A"/>
    <property type="match status" value="1"/>
</dbReference>
<dbReference type="AlphaFoldDB" id="A0A1S1V7H3"/>
<dbReference type="SUPFAM" id="SSF55120">
    <property type="entry name" value="Pseudouridine synthase"/>
    <property type="match status" value="1"/>
</dbReference>
<evidence type="ECO:0000256" key="2">
    <source>
        <dbReference type="ARBA" id="ARBA00022694"/>
    </source>
</evidence>
<dbReference type="Pfam" id="PF01416">
    <property type="entry name" value="PseudoU_synth_1"/>
    <property type="match status" value="2"/>
</dbReference>
<feature type="domain" description="Pseudouridine synthase I TruA alpha/beta" evidence="8">
    <location>
        <begin position="143"/>
        <end position="244"/>
    </location>
</feature>
<dbReference type="InterPro" id="IPR001406">
    <property type="entry name" value="PsdUridine_synth_TruA"/>
</dbReference>
<evidence type="ECO:0000313" key="10">
    <source>
        <dbReference type="Proteomes" id="UP000180254"/>
    </source>
</evidence>
<feature type="binding site" evidence="4 6">
    <location>
        <position position="110"/>
    </location>
    <ligand>
        <name>substrate</name>
    </ligand>
</feature>
<dbReference type="GO" id="GO:0031119">
    <property type="term" value="P:tRNA pseudouridine synthesis"/>
    <property type="evidence" value="ECO:0007669"/>
    <property type="project" value="UniProtKB-UniRule"/>
</dbReference>